<evidence type="ECO:0000256" key="1">
    <source>
        <dbReference type="SAM" id="Coils"/>
    </source>
</evidence>
<evidence type="ECO:0000313" key="3">
    <source>
        <dbReference type="Proteomes" id="UP000007875"/>
    </source>
</evidence>
<dbReference type="HOGENOM" id="CLU_1854512_0_0_1"/>
<dbReference type="Gene3D" id="1.20.120.20">
    <property type="entry name" value="Apolipoprotein"/>
    <property type="match status" value="1"/>
</dbReference>
<reference evidence="3" key="1">
    <citation type="submission" date="2003-08" db="EMBL/GenBank/DDBJ databases">
        <authorList>
            <person name="Birren B."/>
            <person name="Nusbaum C."/>
            <person name="Abebe A."/>
            <person name="Abouelleil A."/>
            <person name="Adekoya E."/>
            <person name="Ait-zahra M."/>
            <person name="Allen N."/>
            <person name="Allen T."/>
            <person name="An P."/>
            <person name="Anderson M."/>
            <person name="Anderson S."/>
            <person name="Arachchi H."/>
            <person name="Armbruster J."/>
            <person name="Bachantsang P."/>
            <person name="Baldwin J."/>
            <person name="Barry A."/>
            <person name="Bayul T."/>
            <person name="Blitshsteyn B."/>
            <person name="Bloom T."/>
            <person name="Blye J."/>
            <person name="Boguslavskiy L."/>
            <person name="Borowsky M."/>
            <person name="Boukhgalter B."/>
            <person name="Brunache A."/>
            <person name="Butler J."/>
            <person name="Calixte N."/>
            <person name="Calvo S."/>
            <person name="Camarata J."/>
            <person name="Campo K."/>
            <person name="Chang J."/>
            <person name="Cheshatsang Y."/>
            <person name="Citroen M."/>
            <person name="Collymore A."/>
            <person name="Considine T."/>
            <person name="Cook A."/>
            <person name="Cooke P."/>
            <person name="Corum B."/>
            <person name="Cuomo C."/>
            <person name="David R."/>
            <person name="Dawoe T."/>
            <person name="Degray S."/>
            <person name="Dodge S."/>
            <person name="Dooley K."/>
            <person name="Dorje P."/>
            <person name="Dorjee K."/>
            <person name="Dorris L."/>
            <person name="Duffey N."/>
            <person name="Dupes A."/>
            <person name="Elkins T."/>
            <person name="Engels R."/>
            <person name="Erickson J."/>
            <person name="Farina A."/>
            <person name="Faro S."/>
            <person name="Ferreira P."/>
            <person name="Fischer H."/>
            <person name="Fitzgerald M."/>
            <person name="Foley K."/>
            <person name="Gage D."/>
            <person name="Galagan J."/>
            <person name="Gearin G."/>
            <person name="Gnerre S."/>
            <person name="Gnirke A."/>
            <person name="Goyette A."/>
            <person name="Graham J."/>
            <person name="Grandbois E."/>
            <person name="Gyaltsen K."/>
            <person name="Hafez N."/>
            <person name="Hagopian D."/>
            <person name="Hagos B."/>
            <person name="Hall J."/>
            <person name="Hatcher B."/>
            <person name="Heller A."/>
            <person name="Higgins H."/>
            <person name="Honan T."/>
            <person name="Horn A."/>
            <person name="Houde N."/>
            <person name="Hughes L."/>
            <person name="Hulme W."/>
            <person name="Husby E."/>
            <person name="Iliev I."/>
            <person name="Jaffe D."/>
            <person name="Jones C."/>
            <person name="Kamal M."/>
            <person name="Kamat A."/>
            <person name="Kamvysselis M."/>
            <person name="Karlsson E."/>
            <person name="Kells C."/>
            <person name="Kieu A."/>
            <person name="Kisner P."/>
            <person name="Kodira C."/>
            <person name="Kulbokas E."/>
            <person name="Labutti K."/>
            <person name="Lama D."/>
            <person name="Landers T."/>
            <person name="Leger J."/>
            <person name="Levine S."/>
            <person name="Lewis D."/>
            <person name="Lewis T."/>
            <person name="Lindblad-toh K."/>
            <person name="Liu X."/>
            <person name="Lokyitsang T."/>
            <person name="Lokyitsang Y."/>
            <person name="Lucien O."/>
            <person name="Lui A."/>
            <person name="Ma L.J."/>
            <person name="Mabbitt R."/>
            <person name="Macdonald J."/>
            <person name="Maclean C."/>
            <person name="Major J."/>
            <person name="Manning J."/>
            <person name="Marabella R."/>
            <person name="Maru K."/>
            <person name="Matthews C."/>
            <person name="Mauceli E."/>
            <person name="Mccarthy M."/>
            <person name="Mcdonough S."/>
            <person name="Mcghee T."/>
            <person name="Meldrim J."/>
            <person name="Meneus L."/>
            <person name="Mesirov J."/>
            <person name="Mihalev A."/>
            <person name="Mihova T."/>
            <person name="Mikkelsen T."/>
            <person name="Mlenga V."/>
            <person name="Moru K."/>
            <person name="Mozes J."/>
            <person name="Mulrain L."/>
            <person name="Munson G."/>
            <person name="Naylor J."/>
            <person name="Newes C."/>
            <person name="Nguyen C."/>
            <person name="Nguyen N."/>
            <person name="Nguyen T."/>
            <person name="Nicol R."/>
            <person name="Nielsen C."/>
            <person name="Nizzari M."/>
            <person name="Norbu C."/>
            <person name="Norbu N."/>
            <person name="O'donnell P."/>
            <person name="Okoawo O."/>
            <person name="O'leary S."/>
            <person name="Omotosho B."/>
            <person name="O'neill K."/>
            <person name="Osman S."/>
            <person name="Parker S."/>
            <person name="Perrin D."/>
            <person name="Phunkhang P."/>
            <person name="Piqani B."/>
            <person name="Purcell S."/>
            <person name="Rachupka T."/>
            <person name="Ramasamy U."/>
            <person name="Rameau R."/>
            <person name="Ray V."/>
            <person name="Raymond C."/>
            <person name="Retta R."/>
            <person name="Richardson S."/>
            <person name="Rise C."/>
            <person name="Rodriguez J."/>
            <person name="Rogers J."/>
            <person name="Rogov P."/>
            <person name="Rutman M."/>
            <person name="Schupbach R."/>
            <person name="Seaman C."/>
            <person name="Settipalli S."/>
            <person name="Sharpe T."/>
            <person name="Sheridan J."/>
            <person name="Sherpa N."/>
            <person name="Shi J."/>
            <person name="Smirnov S."/>
            <person name="Smith C."/>
            <person name="Sougnez C."/>
            <person name="Spencer B."/>
            <person name="Stalker J."/>
            <person name="Stange-thomann N."/>
            <person name="Stavropoulos S."/>
            <person name="Stetson K."/>
            <person name="Stone C."/>
            <person name="Stone S."/>
            <person name="Stubbs M."/>
            <person name="Talamas J."/>
            <person name="Tchuinga P."/>
            <person name="Tenzing P."/>
            <person name="Tesfaye S."/>
            <person name="Theodore J."/>
            <person name="Thoulutsang Y."/>
            <person name="Topham K."/>
            <person name="Towey S."/>
            <person name="Tsamla T."/>
            <person name="Tsomo N."/>
            <person name="Vallee D."/>
            <person name="Vassiliev H."/>
            <person name="Venkataraman V."/>
            <person name="Vinson J."/>
            <person name="Vo A."/>
            <person name="Wade C."/>
            <person name="Wang S."/>
            <person name="Wangchuk T."/>
            <person name="Wangdi T."/>
            <person name="Whittaker C."/>
            <person name="Wilkinson J."/>
            <person name="Wu Y."/>
            <person name="Wyman D."/>
            <person name="Yadav S."/>
            <person name="Yang S."/>
            <person name="Yang X."/>
            <person name="Yeager S."/>
            <person name="Yee E."/>
            <person name="Young G."/>
            <person name="Zainoun J."/>
            <person name="Zembeck L."/>
            <person name="Zimmer A."/>
            <person name="Zody M."/>
            <person name="Lander E."/>
        </authorList>
    </citation>
    <scope>NUCLEOTIDE SEQUENCE [LARGE SCALE GENOMIC DNA]</scope>
</reference>
<dbReference type="InParanoid" id="H2Y8Z5"/>
<dbReference type="Ensembl" id="ENSCSAVT00000001824.1">
    <property type="protein sequence ID" value="ENSCSAVP00000001793.1"/>
    <property type="gene ID" value="ENSCSAVG00000001042.1"/>
</dbReference>
<dbReference type="SUPFAM" id="SSF58113">
    <property type="entry name" value="Apolipoprotein A-I"/>
    <property type="match status" value="1"/>
</dbReference>
<keyword evidence="1" id="KW-0175">Coiled coil</keyword>
<feature type="coiled-coil region" evidence="1">
    <location>
        <begin position="53"/>
        <end position="91"/>
    </location>
</feature>
<organism evidence="2 3">
    <name type="scientific">Ciona savignyi</name>
    <name type="common">Pacific transparent sea squirt</name>
    <dbReference type="NCBI Taxonomy" id="51511"/>
    <lineage>
        <taxon>Eukaryota</taxon>
        <taxon>Metazoa</taxon>
        <taxon>Chordata</taxon>
        <taxon>Tunicata</taxon>
        <taxon>Ascidiacea</taxon>
        <taxon>Phlebobranchia</taxon>
        <taxon>Cionidae</taxon>
        <taxon>Ciona</taxon>
    </lineage>
</organism>
<sequence length="138" mass="15927">MVREARAETRTYTDDIKDNLVHTGQDLSNRINQTRSGLEITTQQESNQTRGKVDITKELVNHLQAEVENTKAQLGSVREELEKRMDAMQEALLSRGWEELRTGLNNCNSMIERSRSEIMENLEEMKIVLVKEKFMSSV</sequence>
<evidence type="ECO:0000313" key="2">
    <source>
        <dbReference type="Ensembl" id="ENSCSAVP00000001793.1"/>
    </source>
</evidence>
<name>H2Y8Z5_CIOSA</name>
<reference evidence="2" key="3">
    <citation type="submission" date="2025-09" db="UniProtKB">
        <authorList>
            <consortium name="Ensembl"/>
        </authorList>
    </citation>
    <scope>IDENTIFICATION</scope>
</reference>
<proteinExistence type="predicted"/>
<dbReference type="AlphaFoldDB" id="H2Y8Z5"/>
<dbReference type="Proteomes" id="UP000007875">
    <property type="component" value="Unassembled WGS sequence"/>
</dbReference>
<accession>H2Y8Z5</accession>
<keyword evidence="3" id="KW-1185">Reference proteome</keyword>
<protein>
    <submittedName>
        <fullName evidence="2">Uncharacterized protein</fullName>
    </submittedName>
</protein>
<reference evidence="2" key="2">
    <citation type="submission" date="2025-08" db="UniProtKB">
        <authorList>
            <consortium name="Ensembl"/>
        </authorList>
    </citation>
    <scope>IDENTIFICATION</scope>
</reference>